<sequence>MDYLTVKEAAELKGCSLQNLQKQIKDGKICAEQRVHPKNNRMCYMIPVSAFPEPLQAKWYKQKRTEAGLLPEAKEEKSEVKVRKTARQRSFEELSADEREEVMLWTDIVKEWQGMRNTYQGSKVEFDKLYVGKCQLEHPDVRISSGILYRKWNAYRSNNIEGLIDKRGAWNKGIGAIPAPVWDAFLWEWLDENKPTASLCYRNTIAWTEEFYPELVPEIPTERSFRRQIDRDIDYALKTLMRDGEKAFRDRCVPYIMRMYDKLEANDCWIADNHTFDIISLDGKTKHRLYLTAFLDAKSGVLTGWNITDSPTSQSTVLALRHGIMRFGIPKCIYVDNGREFLNFDVGGKGHRTRASDANKSNPTTIFKRLGIEMRNAIVRNARAKPIERTFCTVKNQFSKLWEGFCGGTILERPESLKRRIKNGEIPCDYEVREALDVWIDGEFNCQEYGGSEPQFKGKSRIDVWNSTITSVRKASESDLNLMLMRSTRKQQIKRNGVQITFRGEQLWYMHPEQTIMNLKHEVYVRYDPADLRTVRIYDAETERFMFEWQLADALMVDYLDDIQENIADGQERIKMSAKFIHEQAKGITANLSAEQRITMIDMSIKKARRNKDEKFRIQMPSNIIPIMAGEENINEKRAVGAESTGVVIDLVTMRENAAKRKG</sequence>
<dbReference type="SUPFAM" id="SSF53098">
    <property type="entry name" value="Ribonuclease H-like"/>
    <property type="match status" value="1"/>
</dbReference>
<dbReference type="Gene3D" id="1.10.10.60">
    <property type="entry name" value="Homeodomain-like"/>
    <property type="match status" value="1"/>
</dbReference>
<dbReference type="EMBL" id="BK015295">
    <property type="protein sequence ID" value="DAD99863.1"/>
    <property type="molecule type" value="Genomic_DNA"/>
</dbReference>
<dbReference type="Pfam" id="PF09299">
    <property type="entry name" value="Mu-transpos_C"/>
    <property type="match status" value="1"/>
</dbReference>
<dbReference type="Pfam" id="PF09039">
    <property type="entry name" value="HTH_Tnp_Mu_2"/>
    <property type="match status" value="1"/>
</dbReference>
<dbReference type="InterPro" id="IPR012337">
    <property type="entry name" value="RNaseH-like_sf"/>
</dbReference>
<reference evidence="3" key="1">
    <citation type="journal article" date="2021" name="Proc. Natl. Acad. Sci. U.S.A.">
        <title>A Catalog of Tens of Thousands of Viruses from Human Metagenomes Reveals Hidden Associations with Chronic Diseases.</title>
        <authorList>
            <person name="Tisza M.J."/>
            <person name="Buck C.B."/>
        </authorList>
    </citation>
    <scope>NUCLEOTIDE SEQUENCE</scope>
    <source>
        <strain evidence="3">Ctwhn18</strain>
    </source>
</reference>
<name>A0A8S5NZP2_9CAUD</name>
<evidence type="ECO:0000313" key="3">
    <source>
        <dbReference type="EMBL" id="DAD99863.1"/>
    </source>
</evidence>
<proteinExistence type="predicted"/>
<dbReference type="InterPro" id="IPR015126">
    <property type="entry name" value="Mu_I-gamma"/>
</dbReference>
<dbReference type="GO" id="GO:0015074">
    <property type="term" value="P:DNA integration"/>
    <property type="evidence" value="ECO:0007669"/>
    <property type="project" value="UniProtKB-KW"/>
</dbReference>
<dbReference type="InterPro" id="IPR004189">
    <property type="entry name" value="Phage_Mu_transposase"/>
</dbReference>
<dbReference type="GO" id="GO:0003677">
    <property type="term" value="F:DNA binding"/>
    <property type="evidence" value="ECO:0007669"/>
    <property type="project" value="InterPro"/>
</dbReference>
<dbReference type="InterPro" id="IPR001584">
    <property type="entry name" value="Integrase_cat-core"/>
</dbReference>
<evidence type="ECO:0000259" key="2">
    <source>
        <dbReference type="PROSITE" id="PS50994"/>
    </source>
</evidence>
<dbReference type="InterPro" id="IPR015378">
    <property type="entry name" value="Transposase-like_Mu_C"/>
</dbReference>
<dbReference type="GO" id="GO:0004803">
    <property type="term" value="F:transposase activity"/>
    <property type="evidence" value="ECO:0007669"/>
    <property type="project" value="InterPro"/>
</dbReference>
<dbReference type="PROSITE" id="PS50994">
    <property type="entry name" value="INTEGRASE"/>
    <property type="match status" value="1"/>
</dbReference>
<feature type="domain" description="Integrase catalytic" evidence="2">
    <location>
        <begin position="250"/>
        <end position="401"/>
    </location>
</feature>
<accession>A0A8S5NZP2</accession>
<dbReference type="GO" id="GO:0006313">
    <property type="term" value="P:DNA transposition"/>
    <property type="evidence" value="ECO:0007669"/>
    <property type="project" value="InterPro"/>
</dbReference>
<protein>
    <submittedName>
        <fullName evidence="3">Transposase</fullName>
    </submittedName>
</protein>
<organism evidence="3">
    <name type="scientific">Siphoviridae sp. ctwhn18</name>
    <dbReference type="NCBI Taxonomy" id="2825733"/>
    <lineage>
        <taxon>Viruses</taxon>
        <taxon>Duplodnaviria</taxon>
        <taxon>Heunggongvirae</taxon>
        <taxon>Uroviricota</taxon>
        <taxon>Caudoviricetes</taxon>
    </lineage>
</organism>
<dbReference type="InterPro" id="IPR036397">
    <property type="entry name" value="RNaseH_sf"/>
</dbReference>
<dbReference type="Pfam" id="PF02914">
    <property type="entry name" value="DDE_2"/>
    <property type="match status" value="1"/>
</dbReference>
<evidence type="ECO:0000256" key="1">
    <source>
        <dbReference type="ARBA" id="ARBA00022908"/>
    </source>
</evidence>
<keyword evidence="1" id="KW-0229">DNA integration</keyword>
<dbReference type="Gene3D" id="3.30.420.10">
    <property type="entry name" value="Ribonuclease H-like superfamily/Ribonuclease H"/>
    <property type="match status" value="1"/>
</dbReference>